<reference evidence="10" key="1">
    <citation type="submission" date="2024-06" db="EMBL/GenBank/DDBJ databases">
        <title>Methylostella associata gen. nov., sp. nov., a novel Ancalomicrobiaceae-affiliated facultatively methylotrophic bacteria that feed on methanotrophs of the genus Methylococcus.</title>
        <authorList>
            <person name="Saltykova V."/>
            <person name="Danilova O.V."/>
            <person name="Oshkin I.Y."/>
            <person name="Belova S.E."/>
            <person name="Pimenov N.V."/>
            <person name="Dedysh S.N."/>
        </authorList>
    </citation>
    <scope>NUCLEOTIDE SEQUENCE</scope>
    <source>
        <strain evidence="10">S20</strain>
    </source>
</reference>
<evidence type="ECO:0000256" key="8">
    <source>
        <dbReference type="ARBA" id="ARBA00049244"/>
    </source>
</evidence>
<keyword evidence="6" id="KW-0239">DNA-directed DNA polymerase</keyword>
<dbReference type="InterPro" id="IPR027417">
    <property type="entry name" value="P-loop_NTPase"/>
</dbReference>
<feature type="domain" description="DNA polymerase III delta N-terminal" evidence="9">
    <location>
        <begin position="24"/>
        <end position="90"/>
    </location>
</feature>
<dbReference type="GO" id="GO:0003887">
    <property type="term" value="F:DNA-directed DNA polymerase activity"/>
    <property type="evidence" value="ECO:0007669"/>
    <property type="project" value="UniProtKB-KW"/>
</dbReference>
<comment type="similarity">
    <text evidence="7">Belongs to the DNA polymerase HolA subunit family.</text>
</comment>
<organism evidence="10">
    <name type="scientific">Methyloraptor flagellatus</name>
    <dbReference type="NCBI Taxonomy" id="3162530"/>
    <lineage>
        <taxon>Bacteria</taxon>
        <taxon>Pseudomonadati</taxon>
        <taxon>Pseudomonadota</taxon>
        <taxon>Alphaproteobacteria</taxon>
        <taxon>Hyphomicrobiales</taxon>
        <taxon>Ancalomicrobiaceae</taxon>
        <taxon>Methyloraptor</taxon>
    </lineage>
</organism>
<evidence type="ECO:0000256" key="6">
    <source>
        <dbReference type="ARBA" id="ARBA00022932"/>
    </source>
</evidence>
<evidence type="ECO:0000256" key="5">
    <source>
        <dbReference type="ARBA" id="ARBA00022705"/>
    </source>
</evidence>
<dbReference type="GO" id="GO:0006261">
    <property type="term" value="P:DNA-templated DNA replication"/>
    <property type="evidence" value="ECO:0007669"/>
    <property type="project" value="TreeGrafter"/>
</dbReference>
<keyword evidence="3 10" id="KW-0808">Transferase</keyword>
<dbReference type="GO" id="GO:0003677">
    <property type="term" value="F:DNA binding"/>
    <property type="evidence" value="ECO:0007669"/>
    <property type="project" value="InterPro"/>
</dbReference>
<dbReference type="InterPro" id="IPR010372">
    <property type="entry name" value="DNA_pol3_delta_N"/>
</dbReference>
<keyword evidence="4 10" id="KW-0548">Nucleotidyltransferase</keyword>
<dbReference type="KEGG" id="mflg:ABS361_18845"/>
<gene>
    <name evidence="10" type="primary">holA</name>
    <name evidence="10" type="ORF">ABS361_18845</name>
</gene>
<evidence type="ECO:0000259" key="9">
    <source>
        <dbReference type="Pfam" id="PF06144"/>
    </source>
</evidence>
<sequence>MAALKPSEVDAFLKKPFDRVSLVLIYGQDEGLIAERAAKLIKAATAGADDPFSLVKLGSSEVSSDPARLIDEARTVSLFGNRRVVWVRDDGARYNVGPALEPLFDTPEQGSLVVVEAGDLKKGTGLRKRFEDHPAAAAIACYVDNAADLARLIEEETRLAGLTIDADARELLESQLGGDRLASRGEVRKLCLYCHGRGRITADDVTAVVGDVSTYQVSALIDAIAGGNPTETDRLVSGLEGAGTSPAGAGTAVIRHFQMLDRARADVDSGRTIPDVIARMQPPVYDKRKPIMTRQLTLWTAKRLQRALQLLDEAMLRSRTTPQLATAVLNDAFLQIARAARAADRR</sequence>
<dbReference type="PANTHER" id="PTHR34388:SF1">
    <property type="entry name" value="DNA POLYMERASE III SUBUNIT DELTA"/>
    <property type="match status" value="1"/>
</dbReference>
<dbReference type="InterPro" id="IPR008921">
    <property type="entry name" value="DNA_pol3_clamp-load_cplx_C"/>
</dbReference>
<dbReference type="GO" id="GO:0009360">
    <property type="term" value="C:DNA polymerase III complex"/>
    <property type="evidence" value="ECO:0007669"/>
    <property type="project" value="InterPro"/>
</dbReference>
<evidence type="ECO:0000313" key="10">
    <source>
        <dbReference type="EMBL" id="XBY44082.1"/>
    </source>
</evidence>
<dbReference type="SUPFAM" id="SSF52540">
    <property type="entry name" value="P-loop containing nucleoside triphosphate hydrolases"/>
    <property type="match status" value="1"/>
</dbReference>
<accession>A0AAU7XB33</accession>
<dbReference type="InterPro" id="IPR005790">
    <property type="entry name" value="DNA_polIII_delta"/>
</dbReference>
<evidence type="ECO:0000256" key="2">
    <source>
        <dbReference type="ARBA" id="ARBA00017703"/>
    </source>
</evidence>
<comment type="catalytic activity">
    <reaction evidence="8">
        <text>DNA(n) + a 2'-deoxyribonucleoside 5'-triphosphate = DNA(n+1) + diphosphate</text>
        <dbReference type="Rhea" id="RHEA:22508"/>
        <dbReference type="Rhea" id="RHEA-COMP:17339"/>
        <dbReference type="Rhea" id="RHEA-COMP:17340"/>
        <dbReference type="ChEBI" id="CHEBI:33019"/>
        <dbReference type="ChEBI" id="CHEBI:61560"/>
        <dbReference type="ChEBI" id="CHEBI:173112"/>
        <dbReference type="EC" id="2.7.7.7"/>
    </reaction>
</comment>
<name>A0AAU7XB33_9HYPH</name>
<dbReference type="Pfam" id="PF06144">
    <property type="entry name" value="DNA_pol3_delta"/>
    <property type="match status" value="1"/>
</dbReference>
<dbReference type="EC" id="2.7.7.7" evidence="1"/>
<dbReference type="EMBL" id="CP158568">
    <property type="protein sequence ID" value="XBY44082.1"/>
    <property type="molecule type" value="Genomic_DNA"/>
</dbReference>
<proteinExistence type="inferred from homology"/>
<dbReference type="Gene3D" id="1.10.8.60">
    <property type="match status" value="1"/>
</dbReference>
<evidence type="ECO:0000256" key="4">
    <source>
        <dbReference type="ARBA" id="ARBA00022695"/>
    </source>
</evidence>
<evidence type="ECO:0000256" key="7">
    <source>
        <dbReference type="ARBA" id="ARBA00034754"/>
    </source>
</evidence>
<dbReference type="AlphaFoldDB" id="A0AAU7XB33"/>
<dbReference type="NCBIfam" id="TIGR01128">
    <property type="entry name" value="holA"/>
    <property type="match status" value="1"/>
</dbReference>
<dbReference type="Gene3D" id="3.40.50.300">
    <property type="entry name" value="P-loop containing nucleotide triphosphate hydrolases"/>
    <property type="match status" value="1"/>
</dbReference>
<evidence type="ECO:0000256" key="1">
    <source>
        <dbReference type="ARBA" id="ARBA00012417"/>
    </source>
</evidence>
<dbReference type="SUPFAM" id="SSF48019">
    <property type="entry name" value="post-AAA+ oligomerization domain-like"/>
    <property type="match status" value="1"/>
</dbReference>
<dbReference type="Gene3D" id="1.20.272.10">
    <property type="match status" value="1"/>
</dbReference>
<dbReference type="RefSeq" id="WP_407049179.1">
    <property type="nucleotide sequence ID" value="NZ_CP158568.1"/>
</dbReference>
<evidence type="ECO:0000256" key="3">
    <source>
        <dbReference type="ARBA" id="ARBA00022679"/>
    </source>
</evidence>
<protein>
    <recommendedName>
        <fullName evidence="2">DNA polymerase III subunit delta</fullName>
        <ecNumber evidence="1">2.7.7.7</ecNumber>
    </recommendedName>
</protein>
<dbReference type="PANTHER" id="PTHR34388">
    <property type="entry name" value="DNA POLYMERASE III SUBUNIT DELTA"/>
    <property type="match status" value="1"/>
</dbReference>
<keyword evidence="5" id="KW-0235">DNA replication</keyword>